<dbReference type="RefSeq" id="WP_252164004.1">
    <property type="nucleotide sequence ID" value="NZ_CP094827.1"/>
</dbReference>
<protein>
    <submittedName>
        <fullName evidence="1">Uncharacterized protein</fullName>
    </submittedName>
</protein>
<dbReference type="GeneID" id="75150993"/>
<gene>
    <name evidence="1" type="ORF">M0D43_06525</name>
</gene>
<dbReference type="AlphaFoldDB" id="A0A9Q9IZZ6"/>
<evidence type="ECO:0000313" key="2">
    <source>
        <dbReference type="Proteomes" id="UP001058381"/>
    </source>
</evidence>
<evidence type="ECO:0000313" key="1">
    <source>
        <dbReference type="EMBL" id="UXA66647.1"/>
    </source>
</evidence>
<sequence length="318" mass="34434">MTITGADVAGTTALALRMSKSSIASVAWMPGEQGRMRAMNREKTENRDNSYRARAARDAQILREMVSSDAHLDTRLGRLPHDEFPLTPTRGSLPPLPPVRPAATPAAYPTEDDLMKLHHLAAAAIMPLAAATTAGCSKGIDVGNDGATGHLNPHPVKRYEVIATSHAPGPWDSFKGAYIGYDVINTKCVPMIPLIGEQHVPNAGLDVPMVQVDDHTWKGYFYRDALVDEDYFNLGVCHWDVTSVGVSAIGKGVKFGWGGLLDELLHENIGKSYFKKSSYGDPSLVPYGALELNPNDPEVLQSPDAYFPVTITVKEAKS</sequence>
<organism evidence="1 2">
    <name type="scientific">Xanthomonas prunicola</name>
    <dbReference type="NCBI Taxonomy" id="2053930"/>
    <lineage>
        <taxon>Bacteria</taxon>
        <taxon>Pseudomonadati</taxon>
        <taxon>Pseudomonadota</taxon>
        <taxon>Gammaproteobacteria</taxon>
        <taxon>Lysobacterales</taxon>
        <taxon>Lysobacteraceae</taxon>
        <taxon>Xanthomonas</taxon>
    </lineage>
</organism>
<dbReference type="Proteomes" id="UP001058381">
    <property type="component" value="Chromosome"/>
</dbReference>
<dbReference type="EMBL" id="CP096142">
    <property type="protein sequence ID" value="UXA66647.1"/>
    <property type="molecule type" value="Genomic_DNA"/>
</dbReference>
<reference evidence="1" key="1">
    <citation type="submission" date="2022-04" db="EMBL/GenBank/DDBJ databases">
        <title>Xanthomonas prunicola pv. tritici, a pathogen causing a previously unreported foliar disease of wheat.</title>
        <authorList>
            <person name="Clavijo F."/>
            <person name="Curland R.D."/>
            <person name="Dill-Macky R."/>
            <person name="Pereyra S."/>
            <person name="Roman-Reyna V."/>
            <person name="Siri M.I."/>
        </authorList>
    </citation>
    <scope>NUCLEOTIDE SEQUENCE</scope>
    <source>
        <strain evidence="1">CIX249</strain>
    </source>
</reference>
<accession>A0A9Q9IZZ6</accession>
<proteinExistence type="predicted"/>
<name>A0A9Q9IZZ6_9XANT</name>